<proteinExistence type="predicted"/>
<name>A0AC60R111_IXOPE</name>
<comment type="caution">
    <text evidence="1">The sequence shown here is derived from an EMBL/GenBank/DDBJ whole genome shotgun (WGS) entry which is preliminary data.</text>
</comment>
<accession>A0AC60R111</accession>
<gene>
    <name evidence="1" type="ORF">HPB47_014458</name>
</gene>
<dbReference type="EMBL" id="JABSTQ010000280">
    <property type="protein sequence ID" value="KAG0445504.1"/>
    <property type="molecule type" value="Genomic_DNA"/>
</dbReference>
<reference evidence="1 2" key="1">
    <citation type="journal article" date="2020" name="Cell">
        <title>Large-Scale Comparative Analyses of Tick Genomes Elucidate Their Genetic Diversity and Vector Capacities.</title>
        <authorList>
            <consortium name="Tick Genome and Microbiome Consortium (TIGMIC)"/>
            <person name="Jia N."/>
            <person name="Wang J."/>
            <person name="Shi W."/>
            <person name="Du L."/>
            <person name="Sun Y."/>
            <person name="Zhan W."/>
            <person name="Jiang J.F."/>
            <person name="Wang Q."/>
            <person name="Zhang B."/>
            <person name="Ji P."/>
            <person name="Bell-Sakyi L."/>
            <person name="Cui X.M."/>
            <person name="Yuan T.T."/>
            <person name="Jiang B.G."/>
            <person name="Yang W.F."/>
            <person name="Lam T.T."/>
            <person name="Chang Q.C."/>
            <person name="Ding S.J."/>
            <person name="Wang X.J."/>
            <person name="Zhu J.G."/>
            <person name="Ruan X.D."/>
            <person name="Zhao L."/>
            <person name="Wei J.T."/>
            <person name="Ye R.Z."/>
            <person name="Que T.C."/>
            <person name="Du C.H."/>
            <person name="Zhou Y.H."/>
            <person name="Cheng J.X."/>
            <person name="Dai P.F."/>
            <person name="Guo W.B."/>
            <person name="Han X.H."/>
            <person name="Huang E.J."/>
            <person name="Li L.F."/>
            <person name="Wei W."/>
            <person name="Gao Y.C."/>
            <person name="Liu J.Z."/>
            <person name="Shao H.Z."/>
            <person name="Wang X."/>
            <person name="Wang C.C."/>
            <person name="Yang T.C."/>
            <person name="Huo Q.B."/>
            <person name="Li W."/>
            <person name="Chen H.Y."/>
            <person name="Chen S.E."/>
            <person name="Zhou L.G."/>
            <person name="Ni X.B."/>
            <person name="Tian J.H."/>
            <person name="Sheng Y."/>
            <person name="Liu T."/>
            <person name="Pan Y.S."/>
            <person name="Xia L.Y."/>
            <person name="Li J."/>
            <person name="Zhao F."/>
            <person name="Cao W.C."/>
        </authorList>
    </citation>
    <scope>NUCLEOTIDE SEQUENCE [LARGE SCALE GENOMIC DNA]</scope>
    <source>
        <strain evidence="1">Iper-2018</strain>
    </source>
</reference>
<evidence type="ECO:0000313" key="2">
    <source>
        <dbReference type="Proteomes" id="UP000805193"/>
    </source>
</evidence>
<sequence>MASVVVAGTSAAATSLVWAKSLNKISQDFKTDKVDEYYAARKTSDRNRRRSYKFVTESYLEPSSLETTCLNGNATAVVVRGRCYRSQRKTGKPYSVSTTIAADGSISECSCQCAAKEGLCNHALALLRLIVLLKGQGYTEAPPEVTCTELPQQWRRPRGSQICAASVAELDWRSAREGGPSKAQGSRLYDARKRPRDLAGMQQAMQRLGNDLGNLGDSPFAKHLRTVQVLGTASMFGQVPEGSLISYQQPLTPHGFVVHGSPNIAPCGRDASSTALPSWPVLFPLSDTFGPGARSLSDAERSLFKELVPTPDQARQLEKNSRQQSKSATWKAARTNRLTASCFGAVLIRESWTDVGLRNLTEEKDLSRVRAVKHGITQEPHAVRHYEKSLRSRGHQIQTTCCGLMVNPSSPWLGASPDRRVFDPAETPPHGVVEVKCPYTMWNCMSYAMPDYLSSLPEPERQRHRNKLCVDGVAYENPYAVNKACWTSDVKLLPPKSTAHVVVYLVFSPNQFTADTVQAYKSLEAYEYFESVSALPAGSADCGSAEVCVFIN</sequence>
<evidence type="ECO:0000313" key="1">
    <source>
        <dbReference type="EMBL" id="KAG0445504.1"/>
    </source>
</evidence>
<keyword evidence="2" id="KW-1185">Reference proteome</keyword>
<dbReference type="Proteomes" id="UP000805193">
    <property type="component" value="Unassembled WGS sequence"/>
</dbReference>
<organism evidence="1 2">
    <name type="scientific">Ixodes persulcatus</name>
    <name type="common">Taiga tick</name>
    <dbReference type="NCBI Taxonomy" id="34615"/>
    <lineage>
        <taxon>Eukaryota</taxon>
        <taxon>Metazoa</taxon>
        <taxon>Ecdysozoa</taxon>
        <taxon>Arthropoda</taxon>
        <taxon>Chelicerata</taxon>
        <taxon>Arachnida</taxon>
        <taxon>Acari</taxon>
        <taxon>Parasitiformes</taxon>
        <taxon>Ixodida</taxon>
        <taxon>Ixodoidea</taxon>
        <taxon>Ixodidae</taxon>
        <taxon>Ixodinae</taxon>
        <taxon>Ixodes</taxon>
    </lineage>
</organism>
<protein>
    <submittedName>
        <fullName evidence="1">Uncharacterized protein</fullName>
    </submittedName>
</protein>